<dbReference type="PANTHER" id="PTHR18937:SF12">
    <property type="entry name" value="STRUCTURAL MAINTENANCE OF CHROMOSOMES PROTEIN"/>
    <property type="match status" value="1"/>
</dbReference>
<evidence type="ECO:0000256" key="1">
    <source>
        <dbReference type="ARBA" id="ARBA00004123"/>
    </source>
</evidence>
<proteinExistence type="predicted"/>
<sequence length="196" mass="22304">MDTGESTPGPVFDFSTLSRTYQQNMKPAEREKREVDFTQKIAGLISEIERTTPNLKALDQYKDLVEKEEDVTKEFEVAKNEEKKVTDEYNKVKGARYELFMKAFNHIYGNTHPLGGTTYLNLDNEDEPFLHGIKYTAMPPTKHFRDMEQLSGGEKTVAALALLFSIHSFRPSPFFILDEVDTALDNLNVAKVAGFI</sequence>
<evidence type="ECO:0000259" key="6">
    <source>
        <dbReference type="Pfam" id="PF02463"/>
    </source>
</evidence>
<keyword evidence="2" id="KW-0132">Cell division</keyword>
<dbReference type="InterPro" id="IPR027417">
    <property type="entry name" value="P-loop_NTPase"/>
</dbReference>
<dbReference type="Proteomes" id="UP001291623">
    <property type="component" value="Unassembled WGS sequence"/>
</dbReference>
<dbReference type="GO" id="GO:0007062">
    <property type="term" value="P:sister chromatid cohesion"/>
    <property type="evidence" value="ECO:0007669"/>
    <property type="project" value="TreeGrafter"/>
</dbReference>
<dbReference type="InterPro" id="IPR003395">
    <property type="entry name" value="RecF/RecN/SMC_N"/>
</dbReference>
<gene>
    <name evidence="7" type="ORF">RND71_043252</name>
</gene>
<dbReference type="PANTHER" id="PTHR18937">
    <property type="entry name" value="STRUCTURAL MAINTENANCE OF CHROMOSOMES SMC FAMILY MEMBER"/>
    <property type="match status" value="1"/>
</dbReference>
<dbReference type="GO" id="GO:0008278">
    <property type="term" value="C:cohesin complex"/>
    <property type="evidence" value="ECO:0007669"/>
    <property type="project" value="TreeGrafter"/>
</dbReference>
<reference evidence="7" key="1">
    <citation type="submission" date="2023-12" db="EMBL/GenBank/DDBJ databases">
        <title>Genome assembly of Anisodus tanguticus.</title>
        <authorList>
            <person name="Wang Y.-J."/>
        </authorList>
    </citation>
    <scope>NUCLEOTIDE SEQUENCE</scope>
    <source>
        <strain evidence="7">KB-2021</strain>
        <tissue evidence="7">Leaf</tissue>
    </source>
</reference>
<feature type="domain" description="RecF/RecN/SMC N-terminal" evidence="6">
    <location>
        <begin position="80"/>
        <end position="196"/>
    </location>
</feature>
<dbReference type="AlphaFoldDB" id="A0AAE1QS67"/>
<accession>A0AAE1QS67</accession>
<comment type="caution">
    <text evidence="7">The sequence shown here is derived from an EMBL/GenBank/DDBJ whole genome shotgun (WGS) entry which is preliminary data.</text>
</comment>
<dbReference type="Pfam" id="PF02463">
    <property type="entry name" value="SMC_N"/>
    <property type="match status" value="1"/>
</dbReference>
<evidence type="ECO:0000256" key="5">
    <source>
        <dbReference type="ARBA" id="ARBA00023306"/>
    </source>
</evidence>
<dbReference type="GO" id="GO:0003677">
    <property type="term" value="F:DNA binding"/>
    <property type="evidence" value="ECO:0007669"/>
    <property type="project" value="TreeGrafter"/>
</dbReference>
<evidence type="ECO:0000256" key="4">
    <source>
        <dbReference type="ARBA" id="ARBA00023242"/>
    </source>
</evidence>
<dbReference type="Gene3D" id="3.40.50.300">
    <property type="entry name" value="P-loop containing nucleotide triphosphate hydrolases"/>
    <property type="match status" value="1"/>
</dbReference>
<dbReference type="GO" id="GO:0005634">
    <property type="term" value="C:nucleus"/>
    <property type="evidence" value="ECO:0007669"/>
    <property type="project" value="UniProtKB-SubCell"/>
</dbReference>
<organism evidence="7 8">
    <name type="scientific">Anisodus tanguticus</name>
    <dbReference type="NCBI Taxonomy" id="243964"/>
    <lineage>
        <taxon>Eukaryota</taxon>
        <taxon>Viridiplantae</taxon>
        <taxon>Streptophyta</taxon>
        <taxon>Embryophyta</taxon>
        <taxon>Tracheophyta</taxon>
        <taxon>Spermatophyta</taxon>
        <taxon>Magnoliopsida</taxon>
        <taxon>eudicotyledons</taxon>
        <taxon>Gunneridae</taxon>
        <taxon>Pentapetalae</taxon>
        <taxon>asterids</taxon>
        <taxon>lamiids</taxon>
        <taxon>Solanales</taxon>
        <taxon>Solanaceae</taxon>
        <taxon>Solanoideae</taxon>
        <taxon>Hyoscyameae</taxon>
        <taxon>Anisodus</taxon>
    </lineage>
</organism>
<comment type="subcellular location">
    <subcellularLocation>
        <location evidence="1">Nucleus</location>
    </subcellularLocation>
</comment>
<dbReference type="SUPFAM" id="SSF52540">
    <property type="entry name" value="P-loop containing nucleoside triphosphate hydrolases"/>
    <property type="match status" value="1"/>
</dbReference>
<dbReference type="GO" id="GO:0051301">
    <property type="term" value="P:cell division"/>
    <property type="evidence" value="ECO:0007669"/>
    <property type="project" value="UniProtKB-KW"/>
</dbReference>
<protein>
    <recommendedName>
        <fullName evidence="6">RecF/RecN/SMC N-terminal domain-containing protein</fullName>
    </recommendedName>
</protein>
<dbReference type="EMBL" id="JAVYJV010000024">
    <property type="protein sequence ID" value="KAK4338765.1"/>
    <property type="molecule type" value="Genomic_DNA"/>
</dbReference>
<name>A0AAE1QS67_9SOLA</name>
<keyword evidence="5" id="KW-0131">Cell cycle</keyword>
<keyword evidence="4" id="KW-0539">Nucleus</keyword>
<evidence type="ECO:0000313" key="7">
    <source>
        <dbReference type="EMBL" id="KAK4338765.1"/>
    </source>
</evidence>
<evidence type="ECO:0000313" key="8">
    <source>
        <dbReference type="Proteomes" id="UP001291623"/>
    </source>
</evidence>
<keyword evidence="3" id="KW-0498">Mitosis</keyword>
<evidence type="ECO:0000256" key="2">
    <source>
        <dbReference type="ARBA" id="ARBA00022618"/>
    </source>
</evidence>
<evidence type="ECO:0000256" key="3">
    <source>
        <dbReference type="ARBA" id="ARBA00022776"/>
    </source>
</evidence>
<keyword evidence="8" id="KW-1185">Reference proteome</keyword>